<reference evidence="1 2" key="1">
    <citation type="journal article" date="2014" name="Genome Biol. Evol.">
        <title>The secreted proteins of Achlya hypogyna and Thraustotheca clavata identify the ancestral oomycete secretome and reveal gene acquisitions by horizontal gene transfer.</title>
        <authorList>
            <person name="Misner I."/>
            <person name="Blouin N."/>
            <person name="Leonard G."/>
            <person name="Richards T.A."/>
            <person name="Lane C.E."/>
        </authorList>
    </citation>
    <scope>NUCLEOTIDE SEQUENCE [LARGE SCALE GENOMIC DNA]</scope>
    <source>
        <strain evidence="1 2">ATCC 48635</strain>
    </source>
</reference>
<organism evidence="1 2">
    <name type="scientific">Achlya hypogyna</name>
    <name type="common">Oomycete</name>
    <name type="synonym">Protoachlya hypogyna</name>
    <dbReference type="NCBI Taxonomy" id="1202772"/>
    <lineage>
        <taxon>Eukaryota</taxon>
        <taxon>Sar</taxon>
        <taxon>Stramenopiles</taxon>
        <taxon>Oomycota</taxon>
        <taxon>Saprolegniomycetes</taxon>
        <taxon>Saprolegniales</taxon>
        <taxon>Achlyaceae</taxon>
        <taxon>Achlya</taxon>
    </lineage>
</organism>
<accession>A0A1V9Z1Z5</accession>
<dbReference type="AlphaFoldDB" id="A0A1V9Z1Z5"/>
<comment type="caution">
    <text evidence="1">The sequence shown here is derived from an EMBL/GenBank/DDBJ whole genome shotgun (WGS) entry which is preliminary data.</text>
</comment>
<dbReference type="OrthoDB" id="79379at2759"/>
<sequence length="110" mass="12444">MDDSTANEKFRFTIDQLRLLPEKLHLGESVVTPANDRVSSLEALAIICRRLSEPGKLHTVACEFGHSKAATSRIFLATIRRLYDLHRDILSFNSQVVERRVSLYCAAMVL</sequence>
<evidence type="ECO:0008006" key="3">
    <source>
        <dbReference type="Google" id="ProtNLM"/>
    </source>
</evidence>
<dbReference type="EMBL" id="JNBR01000487">
    <property type="protein sequence ID" value="OQR91983.1"/>
    <property type="molecule type" value="Genomic_DNA"/>
</dbReference>
<keyword evidence="2" id="KW-1185">Reference proteome</keyword>
<gene>
    <name evidence="1" type="ORF">ACHHYP_04155</name>
</gene>
<evidence type="ECO:0000313" key="2">
    <source>
        <dbReference type="Proteomes" id="UP000243579"/>
    </source>
</evidence>
<protein>
    <recommendedName>
        <fullName evidence="3">DDE Tnp4 domain-containing protein</fullName>
    </recommendedName>
</protein>
<evidence type="ECO:0000313" key="1">
    <source>
        <dbReference type="EMBL" id="OQR91983.1"/>
    </source>
</evidence>
<proteinExistence type="predicted"/>
<dbReference type="Proteomes" id="UP000243579">
    <property type="component" value="Unassembled WGS sequence"/>
</dbReference>
<name>A0A1V9Z1Z5_ACHHY</name>